<dbReference type="PANTHER" id="PTHR30532:SF28">
    <property type="entry name" value="PETROBACTIN-BINDING PROTEIN YCLQ"/>
    <property type="match status" value="1"/>
</dbReference>
<evidence type="ECO:0000313" key="8">
    <source>
        <dbReference type="Proteomes" id="UP001154095"/>
    </source>
</evidence>
<organism evidence="7 9">
    <name type="scientific">Erysipelothrix amsterdamensis</name>
    <dbReference type="NCBI Taxonomy" id="2929157"/>
    <lineage>
        <taxon>Bacteria</taxon>
        <taxon>Bacillati</taxon>
        <taxon>Bacillota</taxon>
        <taxon>Erysipelotrichia</taxon>
        <taxon>Erysipelotrichales</taxon>
        <taxon>Erysipelotrichaceae</taxon>
        <taxon>Erysipelothrix</taxon>
    </lineage>
</organism>
<dbReference type="SUPFAM" id="SSF53807">
    <property type="entry name" value="Helical backbone' metal receptor"/>
    <property type="match status" value="1"/>
</dbReference>
<reference evidence="7" key="1">
    <citation type="submission" date="2022-04" db="EMBL/GenBank/DDBJ databases">
        <authorList>
            <person name="Forde T."/>
        </authorList>
    </citation>
    <scope>NUCLEOTIDE SEQUENCE</scope>
    <source>
        <strain evidence="7">A18Y016a</strain>
        <strain evidence="6">A18Y020d</strain>
    </source>
</reference>
<dbReference type="Gene3D" id="3.40.50.1980">
    <property type="entry name" value="Nitrogenase molybdenum iron protein domain"/>
    <property type="match status" value="2"/>
</dbReference>
<evidence type="ECO:0000313" key="7">
    <source>
        <dbReference type="EMBL" id="CAH2763575.1"/>
    </source>
</evidence>
<dbReference type="PANTHER" id="PTHR30532">
    <property type="entry name" value="IRON III DICITRATE-BINDING PERIPLASMIC PROTEIN"/>
    <property type="match status" value="1"/>
</dbReference>
<dbReference type="InterPro" id="IPR033870">
    <property type="entry name" value="FatB"/>
</dbReference>
<dbReference type="GO" id="GO:0030288">
    <property type="term" value="C:outer membrane-bounded periplasmic space"/>
    <property type="evidence" value="ECO:0007669"/>
    <property type="project" value="TreeGrafter"/>
</dbReference>
<comment type="subcellular location">
    <subcellularLocation>
        <location evidence="1">Cell envelope</location>
    </subcellularLocation>
</comment>
<accession>A0AAU9VK83</accession>
<evidence type="ECO:0000259" key="5">
    <source>
        <dbReference type="PROSITE" id="PS50983"/>
    </source>
</evidence>
<sequence length="304" mass="33669">MNFKTLIVCFALIFVTGCTPQKTKDTTLSITHKLGTTEVSENPQNVFVFDMGIIDMMESYDLPISGVPTASLTTTLKSKLDPNLTDIGTLFEPNYERISEAQPDLIVISGRSAKHYEALSKIAPTIYMGRDSHPDGLIASMKANTEVLHQLYPGRDLEGLMTDLESQVDAFKNEAQNQTGTLLFLMANGNEIKAFGPESRYDHVYRDFGFTSVSKQFDVSTHGSTLSFEQIQDLNPDYILVMDRSRVTGGEGNAEVLMDNAFVKATRAYQNGHIIYVDPEVWYLTEGGTTAVLSMIESLKPLLP</sequence>
<dbReference type="CDD" id="cd01140">
    <property type="entry name" value="FatB"/>
    <property type="match status" value="1"/>
</dbReference>
<dbReference type="AlphaFoldDB" id="A0AAU9VK83"/>
<dbReference type="Proteomes" id="UP001154111">
    <property type="component" value="Chromosome"/>
</dbReference>
<keyword evidence="3" id="KW-0813">Transport</keyword>
<dbReference type="InterPro" id="IPR051313">
    <property type="entry name" value="Bact_iron-sidero_bind"/>
</dbReference>
<dbReference type="PROSITE" id="PS50983">
    <property type="entry name" value="FE_B12_PBP"/>
    <property type="match status" value="1"/>
</dbReference>
<name>A0AAU9VK83_9FIRM</name>
<dbReference type="GO" id="GO:1901678">
    <property type="term" value="P:iron coordination entity transport"/>
    <property type="evidence" value="ECO:0007669"/>
    <property type="project" value="UniProtKB-ARBA"/>
</dbReference>
<evidence type="ECO:0000256" key="2">
    <source>
        <dbReference type="ARBA" id="ARBA00008814"/>
    </source>
</evidence>
<dbReference type="EMBL" id="OW659496">
    <property type="protein sequence ID" value="CAH2763519.1"/>
    <property type="molecule type" value="Genomic_DNA"/>
</dbReference>
<proteinExistence type="inferred from homology"/>
<dbReference type="EMBL" id="OW659477">
    <property type="protein sequence ID" value="CAH2763575.1"/>
    <property type="molecule type" value="Genomic_DNA"/>
</dbReference>
<evidence type="ECO:0000256" key="1">
    <source>
        <dbReference type="ARBA" id="ARBA00004196"/>
    </source>
</evidence>
<feature type="domain" description="Fe/B12 periplasmic-binding" evidence="5">
    <location>
        <begin position="45"/>
        <end position="304"/>
    </location>
</feature>
<keyword evidence="8" id="KW-1185">Reference proteome</keyword>
<dbReference type="RefSeq" id="WP_254006853.1">
    <property type="nucleotide sequence ID" value="NZ_OW659477.1"/>
</dbReference>
<comment type="similarity">
    <text evidence="2">Belongs to the bacterial solute-binding protein 8 family.</text>
</comment>
<evidence type="ECO:0000313" key="6">
    <source>
        <dbReference type="EMBL" id="CAH2763519.1"/>
    </source>
</evidence>
<evidence type="ECO:0000256" key="3">
    <source>
        <dbReference type="ARBA" id="ARBA00022448"/>
    </source>
</evidence>
<protein>
    <submittedName>
        <fullName evidence="7">ABC transporter substrate-binding protein</fullName>
    </submittedName>
</protein>
<evidence type="ECO:0000313" key="9">
    <source>
        <dbReference type="Proteomes" id="UP001154111"/>
    </source>
</evidence>
<dbReference type="Proteomes" id="UP001154095">
    <property type="component" value="Chromosome"/>
</dbReference>
<keyword evidence="4" id="KW-0732">Signal</keyword>
<evidence type="ECO:0000256" key="4">
    <source>
        <dbReference type="ARBA" id="ARBA00022729"/>
    </source>
</evidence>
<dbReference type="Pfam" id="PF01497">
    <property type="entry name" value="Peripla_BP_2"/>
    <property type="match status" value="1"/>
</dbReference>
<gene>
    <name evidence="7" type="primary">yclQ</name>
    <name evidence="7" type="ORF">ERYAMS2_01791</name>
    <name evidence="6" type="ORF">ERYAMS_01496</name>
</gene>
<dbReference type="InterPro" id="IPR002491">
    <property type="entry name" value="ABC_transptr_periplasmic_BD"/>
</dbReference>
<dbReference type="PROSITE" id="PS51257">
    <property type="entry name" value="PROKAR_LIPOPROTEIN"/>
    <property type="match status" value="1"/>
</dbReference>